<keyword evidence="3" id="KW-1185">Reference proteome</keyword>
<dbReference type="PANTHER" id="PTHR36045:SF2">
    <property type="entry name" value="OS04G0558500 PROTEIN"/>
    <property type="match status" value="1"/>
</dbReference>
<proteinExistence type="predicted"/>
<name>A0A5N6NQH8_9ASTR</name>
<feature type="compositionally biased region" description="Low complexity" evidence="1">
    <location>
        <begin position="43"/>
        <end position="60"/>
    </location>
</feature>
<dbReference type="Proteomes" id="UP000326396">
    <property type="component" value="Linkage Group LG17"/>
</dbReference>
<evidence type="ECO:0000256" key="1">
    <source>
        <dbReference type="SAM" id="MobiDB-lite"/>
    </source>
</evidence>
<protein>
    <submittedName>
        <fullName evidence="2">Uncharacterized protein</fullName>
    </submittedName>
</protein>
<dbReference type="OrthoDB" id="781564at2759"/>
<reference evidence="2 3" key="1">
    <citation type="submission" date="2019-05" db="EMBL/GenBank/DDBJ databases">
        <title>Mikania micrantha, genome provides insights into the molecular mechanism of rapid growth.</title>
        <authorList>
            <person name="Liu B."/>
        </authorList>
    </citation>
    <scope>NUCLEOTIDE SEQUENCE [LARGE SCALE GENOMIC DNA]</scope>
    <source>
        <strain evidence="2">NLD-2019</strain>
        <tissue evidence="2">Leaf</tissue>
    </source>
</reference>
<evidence type="ECO:0000313" key="3">
    <source>
        <dbReference type="Proteomes" id="UP000326396"/>
    </source>
</evidence>
<comment type="caution">
    <text evidence="2">The sequence shown here is derived from an EMBL/GenBank/DDBJ whole genome shotgun (WGS) entry which is preliminary data.</text>
</comment>
<accession>A0A5N6NQH8</accession>
<evidence type="ECO:0000313" key="2">
    <source>
        <dbReference type="EMBL" id="KAD5317016.1"/>
    </source>
</evidence>
<dbReference type="AlphaFoldDB" id="A0A5N6NQH8"/>
<dbReference type="PANTHER" id="PTHR36045">
    <property type="entry name" value="OS04G0558500 PROTEIN"/>
    <property type="match status" value="1"/>
</dbReference>
<gene>
    <name evidence="2" type="ORF">E3N88_16962</name>
</gene>
<organism evidence="2 3">
    <name type="scientific">Mikania micrantha</name>
    <name type="common">bitter vine</name>
    <dbReference type="NCBI Taxonomy" id="192012"/>
    <lineage>
        <taxon>Eukaryota</taxon>
        <taxon>Viridiplantae</taxon>
        <taxon>Streptophyta</taxon>
        <taxon>Embryophyta</taxon>
        <taxon>Tracheophyta</taxon>
        <taxon>Spermatophyta</taxon>
        <taxon>Magnoliopsida</taxon>
        <taxon>eudicotyledons</taxon>
        <taxon>Gunneridae</taxon>
        <taxon>Pentapetalae</taxon>
        <taxon>asterids</taxon>
        <taxon>campanulids</taxon>
        <taxon>Asterales</taxon>
        <taxon>Asteraceae</taxon>
        <taxon>Asteroideae</taxon>
        <taxon>Heliantheae alliance</taxon>
        <taxon>Eupatorieae</taxon>
        <taxon>Mikania</taxon>
    </lineage>
</organism>
<feature type="region of interest" description="Disordered" evidence="1">
    <location>
        <begin position="43"/>
        <end position="69"/>
    </location>
</feature>
<sequence length="130" mass="14600">MELEKLEEDVKLMAQKIAEFNETLPNQLQNTLNSILSAQRHVNLNLSGNGPGSSSSNPNSDSRELEGDDLANVGKLHTIKHMISANEFAMSSQLKRLKDCMSRIDKLDSLNKGIHPAFKRRKITSKDFFM</sequence>
<dbReference type="EMBL" id="SZYD01000009">
    <property type="protein sequence ID" value="KAD5317016.1"/>
    <property type="molecule type" value="Genomic_DNA"/>
</dbReference>